<dbReference type="Pfam" id="PF07610">
    <property type="entry name" value="DUF1573"/>
    <property type="match status" value="1"/>
</dbReference>
<proteinExistence type="predicted"/>
<comment type="caution">
    <text evidence="2">The sequence shown here is derived from an EMBL/GenBank/DDBJ whole genome shotgun (WGS) entry which is preliminary data.</text>
</comment>
<keyword evidence="1" id="KW-0812">Transmembrane</keyword>
<dbReference type="Gene3D" id="2.60.40.10">
    <property type="entry name" value="Immunoglobulins"/>
    <property type="match status" value="1"/>
</dbReference>
<evidence type="ECO:0008006" key="4">
    <source>
        <dbReference type="Google" id="ProtNLM"/>
    </source>
</evidence>
<keyword evidence="1" id="KW-0472">Membrane</keyword>
<name>A0A1G2BKZ2_9BACT</name>
<reference evidence="2 3" key="1">
    <citation type="journal article" date="2016" name="Nat. Commun.">
        <title>Thousands of microbial genomes shed light on interconnected biogeochemical processes in an aquifer system.</title>
        <authorList>
            <person name="Anantharaman K."/>
            <person name="Brown C.T."/>
            <person name="Hug L.A."/>
            <person name="Sharon I."/>
            <person name="Castelle C.J."/>
            <person name="Probst A.J."/>
            <person name="Thomas B.C."/>
            <person name="Singh A."/>
            <person name="Wilkins M.J."/>
            <person name="Karaoz U."/>
            <person name="Brodie E.L."/>
            <person name="Williams K.H."/>
            <person name="Hubbard S.S."/>
            <person name="Banfield J.F."/>
        </authorList>
    </citation>
    <scope>NUCLEOTIDE SEQUENCE [LARGE SCALE GENOMIC DNA]</scope>
</reference>
<dbReference type="PANTHER" id="PTHR37833:SF1">
    <property type="entry name" value="SIGNAL PEPTIDE PROTEIN"/>
    <property type="match status" value="1"/>
</dbReference>
<dbReference type="InterPro" id="IPR013783">
    <property type="entry name" value="Ig-like_fold"/>
</dbReference>
<dbReference type="STRING" id="1798550.A2927_01000"/>
<protein>
    <recommendedName>
        <fullName evidence="4">DUF1573 domain-containing protein</fullName>
    </recommendedName>
</protein>
<dbReference type="PANTHER" id="PTHR37833">
    <property type="entry name" value="LIPOPROTEIN-RELATED"/>
    <property type="match status" value="1"/>
</dbReference>
<evidence type="ECO:0000313" key="3">
    <source>
        <dbReference type="Proteomes" id="UP000178849"/>
    </source>
</evidence>
<dbReference type="AlphaFoldDB" id="A0A1G2BKZ2"/>
<dbReference type="InterPro" id="IPR011467">
    <property type="entry name" value="DUF1573"/>
</dbReference>
<evidence type="ECO:0000256" key="1">
    <source>
        <dbReference type="SAM" id="Phobius"/>
    </source>
</evidence>
<gene>
    <name evidence="2" type="ORF">A2927_01000</name>
</gene>
<accession>A0A1G2BKZ2</accession>
<feature type="transmembrane region" description="Helical" evidence="1">
    <location>
        <begin position="9"/>
        <end position="28"/>
    </location>
</feature>
<keyword evidence="1" id="KW-1133">Transmembrane helix</keyword>
<sequence length="173" mass="18356">MKNASKNSTWFILGFISLLVIVGLYLIFTNSSSSQNNQDNQSVNGQLTAEEASFNFGTIAMPGGNVSHVFRLKNQGEGAVTVNRVSTSCMCTTAYLTTADQKRFGPYGMSGHSGLAKGQVTINPGEELVVEAIFDPAAHGPAGVGLISRSVYLETNSSLSPKVELKFTANVTN</sequence>
<dbReference type="EMBL" id="MHKL01000005">
    <property type="protein sequence ID" value="OGY89908.1"/>
    <property type="molecule type" value="Genomic_DNA"/>
</dbReference>
<evidence type="ECO:0000313" key="2">
    <source>
        <dbReference type="EMBL" id="OGY89908.1"/>
    </source>
</evidence>
<dbReference type="Proteomes" id="UP000178849">
    <property type="component" value="Unassembled WGS sequence"/>
</dbReference>
<organism evidence="2 3">
    <name type="scientific">Candidatus Komeilibacteria bacterium RIFCSPLOWO2_01_FULL_45_10</name>
    <dbReference type="NCBI Taxonomy" id="1798550"/>
    <lineage>
        <taxon>Bacteria</taxon>
        <taxon>Candidatus Komeiliibacteriota</taxon>
    </lineage>
</organism>